<evidence type="ECO:0000313" key="9">
    <source>
        <dbReference type="Proteomes" id="UP001153365"/>
    </source>
</evidence>
<evidence type="ECO:0000259" key="7">
    <source>
        <dbReference type="Pfam" id="PF12632"/>
    </source>
</evidence>
<evidence type="ECO:0000256" key="3">
    <source>
        <dbReference type="ARBA" id="ARBA00022989"/>
    </source>
</evidence>
<accession>A0AAV0BGQ6</accession>
<keyword evidence="9" id="KW-1185">Reference proteome</keyword>
<evidence type="ECO:0000313" key="8">
    <source>
        <dbReference type="EMBL" id="CAH7686145.1"/>
    </source>
</evidence>
<dbReference type="GO" id="GO:0012505">
    <property type="term" value="C:endomembrane system"/>
    <property type="evidence" value="ECO:0007669"/>
    <property type="project" value="UniProtKB-SubCell"/>
</dbReference>
<evidence type="ECO:0000256" key="5">
    <source>
        <dbReference type="SAM" id="MobiDB-lite"/>
    </source>
</evidence>
<dbReference type="Pfam" id="PF12632">
    <property type="entry name" value="Vezatin"/>
    <property type="match status" value="1"/>
</dbReference>
<keyword evidence="4 6" id="KW-0472">Membrane</keyword>
<feature type="region of interest" description="Disordered" evidence="5">
    <location>
        <begin position="24"/>
        <end position="45"/>
    </location>
</feature>
<feature type="domain" description="Myosin-binding" evidence="7">
    <location>
        <begin position="666"/>
        <end position="811"/>
    </location>
</feature>
<dbReference type="GO" id="GO:0017022">
    <property type="term" value="F:myosin binding"/>
    <property type="evidence" value="ECO:0007669"/>
    <property type="project" value="InterPro"/>
</dbReference>
<evidence type="ECO:0000256" key="1">
    <source>
        <dbReference type="ARBA" id="ARBA00004308"/>
    </source>
</evidence>
<feature type="compositionally biased region" description="Low complexity" evidence="5">
    <location>
        <begin position="527"/>
        <end position="536"/>
    </location>
</feature>
<comment type="caution">
    <text evidence="8">The sequence shown here is derived from an EMBL/GenBank/DDBJ whole genome shotgun (WGS) entry which is preliminary data.</text>
</comment>
<evidence type="ECO:0000256" key="4">
    <source>
        <dbReference type="ARBA" id="ARBA00023136"/>
    </source>
</evidence>
<dbReference type="InterPro" id="IPR026859">
    <property type="entry name" value="Myosin-bd"/>
</dbReference>
<sequence length="1047" mass="115896">MAEPIVCSNSPLAEYLRQNLDSDEIEQSSINDGSNEDDSSAFLPAPPSPKAATRLGILEPQFFKVFFHPLSKFKYKFLFLYRSLLGLLPRCPLFASFFTKPRSKPNHLQPPSPGSISDPGISPSTSPSTDSQRSHLSERLKYLICSSFLLNPGLQPALYEALSTPTQAARSGLQPDSLSTLSDDKVFSSARSPLAISSIVSRIVGTLRRPPLIQCLYRSQAAYLLASALAILLGLCTLPSFTIFCLPFFALASNARLRSRSGIRRYFLQPTRVSQVSPNEELLSTQSELVSTAVELVSVVQTLDFQITRAFSAVKEIECVALGLSLLSTLQYFIHRSNPMPPISRLERSSFPFALKSLSHLSPPCSPFSSFSTQQISTHDLDKPSKLHAIGLRRLIQTSLGRAGQCYEQASLELMSKILNPSTRKTDALHNSNVSTLEALMDMYGCAKQSSQSEVAPSQVSVAERVRRQTLRASFHAKIANSSPARPLSLLFQGLDESQCVTPAVKPIKLNLQSTPRPDRRFSLAGPPSSTPSIHSPIKCVGRNSRIFSNTEANDGQGLLYANALGLLDKEIPAQSQNACQSPEGFCAGFSPSATSPAPSPSFSTKFSPNLLNRSIPPAQTLKKSRPFSMSALNSSFSTPTYSARSSFPRSLLPAMVNRSTIPEVEEREHDECYDELSLISLQANFENMDLLRKRFMCCLLALEFDSELERLGLWQDALKTIKGVLEVVKDLSKILVHGMDHQFTVNTAEETPLDQSASGSIQGRSEDEYEGAIRDFAPPYDPKFTKKQRVSDFMKQMASMDLALRQLSAKMKLCAEELEEGCSESGLQRAIGVHESIRKDLETVTREWDQGRTKLRIIIGGSGRLVKNPEDKLRPWSIGSLDAGLSSGRESSILDSELLTPVETYGDIDGEEEEEEGEIVREMEEQDGGEVFRDVDSLENRRKKVEEIGLDSLVANFANRDFRNVNLQGHVENNKSERYSVRNSWRRSKISMLPGSGDHDQNQLGFLKRGEDIRRTRIEDERQSMSGMVSELREVLGVLKSRGNQV</sequence>
<dbReference type="EMBL" id="CALTRL010005774">
    <property type="protein sequence ID" value="CAH7686145.1"/>
    <property type="molecule type" value="Genomic_DNA"/>
</dbReference>
<dbReference type="Proteomes" id="UP001153365">
    <property type="component" value="Unassembled WGS sequence"/>
</dbReference>
<keyword evidence="2 6" id="KW-0812">Transmembrane</keyword>
<evidence type="ECO:0000256" key="6">
    <source>
        <dbReference type="SAM" id="Phobius"/>
    </source>
</evidence>
<name>A0AAV0BGQ6_PHAPC</name>
<protein>
    <submittedName>
        <fullName evidence="8">Expressed protein</fullName>
    </submittedName>
</protein>
<dbReference type="AlphaFoldDB" id="A0AAV0BGQ6"/>
<evidence type="ECO:0000256" key="2">
    <source>
        <dbReference type="ARBA" id="ARBA00022692"/>
    </source>
</evidence>
<feature type="region of interest" description="Disordered" evidence="5">
    <location>
        <begin position="516"/>
        <end position="536"/>
    </location>
</feature>
<organism evidence="8 9">
    <name type="scientific">Phakopsora pachyrhizi</name>
    <name type="common">Asian soybean rust disease fungus</name>
    <dbReference type="NCBI Taxonomy" id="170000"/>
    <lineage>
        <taxon>Eukaryota</taxon>
        <taxon>Fungi</taxon>
        <taxon>Dikarya</taxon>
        <taxon>Basidiomycota</taxon>
        <taxon>Pucciniomycotina</taxon>
        <taxon>Pucciniomycetes</taxon>
        <taxon>Pucciniales</taxon>
        <taxon>Phakopsoraceae</taxon>
        <taxon>Phakopsora</taxon>
    </lineage>
</organism>
<feature type="transmembrane region" description="Helical" evidence="6">
    <location>
        <begin position="221"/>
        <end position="251"/>
    </location>
</feature>
<feature type="compositionally biased region" description="Low complexity" evidence="5">
    <location>
        <begin position="114"/>
        <end position="131"/>
    </location>
</feature>
<reference evidence="8" key="1">
    <citation type="submission" date="2022-06" db="EMBL/GenBank/DDBJ databases">
        <authorList>
            <consortium name="SYNGENTA / RWTH Aachen University"/>
        </authorList>
    </citation>
    <scope>NUCLEOTIDE SEQUENCE</scope>
</reference>
<comment type="subcellular location">
    <subcellularLocation>
        <location evidence="1">Endomembrane system</location>
    </subcellularLocation>
</comment>
<feature type="region of interest" description="Disordered" evidence="5">
    <location>
        <begin position="103"/>
        <end position="132"/>
    </location>
</feature>
<proteinExistence type="predicted"/>
<keyword evidence="3 6" id="KW-1133">Transmembrane helix</keyword>
<gene>
    <name evidence="8" type="ORF">PPACK8108_LOCUS20759</name>
</gene>